<keyword evidence="4" id="KW-0762">Sugar transport</keyword>
<sequence length="644" mass="69455">MTRRRHARMLGILMRRSDWVTAAYLADHLGVTPRSVRSYVTAINRSAPSGDAIESGPLGYRATPSAAHVELGDADSARDAPRERVRALARQLLSSDHGVDVFEAALELHVSPGTIEADLRRIRSALIAADLEVRREAAVVSIEGSELAKRRFVSRLAHDHTEDGGEQLAAQRLAEWTGLEAAAFAGAGRELIDALSARGYAVNELAVADVVLHVAIAADRTAQGHPLPAPESSSTERAPLAAAIGGIARERFGIALGAGDLAHLASLVMLSLVDPSSADAERGRRPDPTVERAVASAVARVAATYGADLVQDPLVARLALHVENLVRRVEEQLLSRNPMTRSIKAASPLVFEMAVQVASDLSRDLGTSIPDDEITDIAMHLGSALELDREARAVVTAALVCPGIDEMRRQLERSIRAALAGDIEIVERSTRYDPDWSAFGADLVLTTIEPPANGASERIVQIPPFLLERDAARIAEAAQRVRRQHRLTQLREEIERWFVPGAFVRNPAEASAEQIIRTLGGSLIDAGIVDEHYIASALEREALSSTAFTESLAVPHAMTTSAERTAIAVAVAEHGIEWGDDRVSVVALVAFSESDRPAFQTVFEQFVDVFADPSNARRITRRAADLPTFVTELAALIEGDERVR</sequence>
<dbReference type="InterPro" id="IPR002178">
    <property type="entry name" value="PTS_EIIA_type-2_dom"/>
</dbReference>
<feature type="domain" description="PTS EIIA type-2" evidence="2">
    <location>
        <begin position="496"/>
        <end position="640"/>
    </location>
</feature>
<dbReference type="InterPro" id="IPR016152">
    <property type="entry name" value="PTrfase/Anion_transptr"/>
</dbReference>
<protein>
    <submittedName>
        <fullName evidence="4">PTS sugar transporter subunit IIA</fullName>
    </submittedName>
</protein>
<dbReference type="Gene3D" id="1.10.10.10">
    <property type="entry name" value="Winged helix-like DNA-binding domain superfamily/Winged helix DNA-binding domain"/>
    <property type="match status" value="1"/>
</dbReference>
<dbReference type="SUPFAM" id="SSF63520">
    <property type="entry name" value="PTS-regulatory domain, PRD"/>
    <property type="match status" value="1"/>
</dbReference>
<keyword evidence="1" id="KW-0677">Repeat</keyword>
<evidence type="ECO:0000259" key="2">
    <source>
        <dbReference type="PROSITE" id="PS51094"/>
    </source>
</evidence>
<dbReference type="InterPro" id="IPR050661">
    <property type="entry name" value="BglG_antiterminators"/>
</dbReference>
<evidence type="ECO:0000313" key="5">
    <source>
        <dbReference type="Proteomes" id="UP000824220"/>
    </source>
</evidence>
<dbReference type="GO" id="GO:0006355">
    <property type="term" value="P:regulation of DNA-templated transcription"/>
    <property type="evidence" value="ECO:0007669"/>
    <property type="project" value="InterPro"/>
</dbReference>
<feature type="domain" description="PRD" evidence="3">
    <location>
        <begin position="285"/>
        <end position="391"/>
    </location>
</feature>
<organism evidence="4 5">
    <name type="scientific">Candidatus Microbacterium stercoravium</name>
    <dbReference type="NCBI Taxonomy" id="2838697"/>
    <lineage>
        <taxon>Bacteria</taxon>
        <taxon>Bacillati</taxon>
        <taxon>Actinomycetota</taxon>
        <taxon>Actinomycetes</taxon>
        <taxon>Micrococcales</taxon>
        <taxon>Microbacteriaceae</taxon>
        <taxon>Microbacterium</taxon>
    </lineage>
</organism>
<dbReference type="AlphaFoldDB" id="A0A9D2H7Y3"/>
<dbReference type="InterPro" id="IPR036634">
    <property type="entry name" value="PRD_sf"/>
</dbReference>
<accession>A0A9D2H7Y3</accession>
<dbReference type="InterPro" id="IPR036388">
    <property type="entry name" value="WH-like_DNA-bd_sf"/>
</dbReference>
<dbReference type="Gene3D" id="3.40.930.10">
    <property type="entry name" value="Mannitol-specific EII, Chain A"/>
    <property type="match status" value="1"/>
</dbReference>
<dbReference type="PANTHER" id="PTHR30185">
    <property type="entry name" value="CRYPTIC BETA-GLUCOSIDE BGL OPERON ANTITERMINATOR"/>
    <property type="match status" value="1"/>
</dbReference>
<dbReference type="Proteomes" id="UP000824220">
    <property type="component" value="Unassembled WGS sequence"/>
</dbReference>
<dbReference type="InterPro" id="IPR011608">
    <property type="entry name" value="PRD"/>
</dbReference>
<reference evidence="4" key="2">
    <citation type="submission" date="2021-04" db="EMBL/GenBank/DDBJ databases">
        <authorList>
            <person name="Gilroy R."/>
        </authorList>
    </citation>
    <scope>NUCLEOTIDE SEQUENCE</scope>
    <source>
        <strain evidence="4">ChiHjej8B7-3636</strain>
    </source>
</reference>
<evidence type="ECO:0000259" key="3">
    <source>
        <dbReference type="PROSITE" id="PS51372"/>
    </source>
</evidence>
<dbReference type="EMBL" id="DXAM01000140">
    <property type="protein sequence ID" value="HJA05181.1"/>
    <property type="molecule type" value="Genomic_DNA"/>
</dbReference>
<evidence type="ECO:0000313" key="4">
    <source>
        <dbReference type="EMBL" id="HJA05181.1"/>
    </source>
</evidence>
<dbReference type="PROSITE" id="PS51372">
    <property type="entry name" value="PRD_2"/>
    <property type="match status" value="1"/>
</dbReference>
<dbReference type="SUPFAM" id="SSF55804">
    <property type="entry name" value="Phoshotransferase/anion transport protein"/>
    <property type="match status" value="1"/>
</dbReference>
<dbReference type="PROSITE" id="PS51094">
    <property type="entry name" value="PTS_EIIA_TYPE_2"/>
    <property type="match status" value="1"/>
</dbReference>
<dbReference type="CDD" id="cd00133">
    <property type="entry name" value="PTS_IIB"/>
    <property type="match status" value="1"/>
</dbReference>
<evidence type="ECO:0000256" key="1">
    <source>
        <dbReference type="ARBA" id="ARBA00022737"/>
    </source>
</evidence>
<dbReference type="Pfam" id="PF00874">
    <property type="entry name" value="PRD"/>
    <property type="match status" value="1"/>
</dbReference>
<dbReference type="Gene3D" id="1.10.1790.10">
    <property type="entry name" value="PRD domain"/>
    <property type="match status" value="1"/>
</dbReference>
<dbReference type="Pfam" id="PF00359">
    <property type="entry name" value="PTS_EIIA_2"/>
    <property type="match status" value="1"/>
</dbReference>
<dbReference type="PANTHER" id="PTHR30185:SF12">
    <property type="entry name" value="TRANSCRIPTIONAL REGULATOR MANR"/>
    <property type="match status" value="1"/>
</dbReference>
<gene>
    <name evidence="4" type="ORF">H9800_10035</name>
</gene>
<keyword evidence="4" id="KW-0813">Transport</keyword>
<comment type="caution">
    <text evidence="4">The sequence shown here is derived from an EMBL/GenBank/DDBJ whole genome shotgun (WGS) entry which is preliminary data.</text>
</comment>
<proteinExistence type="predicted"/>
<name>A0A9D2H7Y3_9MICO</name>
<reference evidence="4" key="1">
    <citation type="journal article" date="2021" name="PeerJ">
        <title>Extensive microbial diversity within the chicken gut microbiome revealed by metagenomics and culture.</title>
        <authorList>
            <person name="Gilroy R."/>
            <person name="Ravi A."/>
            <person name="Getino M."/>
            <person name="Pursley I."/>
            <person name="Horton D.L."/>
            <person name="Alikhan N.F."/>
            <person name="Baker D."/>
            <person name="Gharbi K."/>
            <person name="Hall N."/>
            <person name="Watson M."/>
            <person name="Adriaenssens E.M."/>
            <person name="Foster-Nyarko E."/>
            <person name="Jarju S."/>
            <person name="Secka A."/>
            <person name="Antonio M."/>
            <person name="Oren A."/>
            <person name="Chaudhuri R.R."/>
            <person name="La Ragione R."/>
            <person name="Hildebrand F."/>
            <person name="Pallen M.J."/>
        </authorList>
    </citation>
    <scope>NUCLEOTIDE SEQUENCE</scope>
    <source>
        <strain evidence="4">ChiHjej8B7-3636</strain>
    </source>
</reference>